<accession>N1PUS4</accession>
<comment type="subcellular location">
    <subcellularLocation>
        <location evidence="1">Cell membrane</location>
        <topology evidence="1">Multi-pass membrane protein</topology>
    </subcellularLocation>
</comment>
<name>N1PUS4_DOTSN</name>
<dbReference type="Proteomes" id="UP000016933">
    <property type="component" value="Unassembled WGS sequence"/>
</dbReference>
<keyword evidence="4" id="KW-1003">Cell membrane</keyword>
<dbReference type="InterPro" id="IPR002523">
    <property type="entry name" value="MgTranspt_CorA/ZnTranspt_ZntB"/>
</dbReference>
<dbReference type="Pfam" id="PF01544">
    <property type="entry name" value="CorA"/>
    <property type="match status" value="1"/>
</dbReference>
<comment type="similarity">
    <text evidence="2">Belongs to the CorA metal ion transporter (MIT) (TC 1.A.35) family.</text>
</comment>
<evidence type="ECO:0000256" key="8">
    <source>
        <dbReference type="SAM" id="MobiDB-lite"/>
    </source>
</evidence>
<evidence type="ECO:0000313" key="10">
    <source>
        <dbReference type="EMBL" id="EME47241.1"/>
    </source>
</evidence>
<dbReference type="InterPro" id="IPR045861">
    <property type="entry name" value="CorA_cytoplasmic_dom"/>
</dbReference>
<evidence type="ECO:0000256" key="9">
    <source>
        <dbReference type="SAM" id="Phobius"/>
    </source>
</evidence>
<reference evidence="11" key="1">
    <citation type="journal article" date="2012" name="PLoS Genet.">
        <title>The genomes of the fungal plant pathogens Cladosporium fulvum and Dothistroma septosporum reveal adaptation to different hosts and lifestyles but also signatures of common ancestry.</title>
        <authorList>
            <person name="de Wit P.J.G.M."/>
            <person name="van der Burgt A."/>
            <person name="Oekmen B."/>
            <person name="Stergiopoulos I."/>
            <person name="Abd-Elsalam K.A."/>
            <person name="Aerts A.L."/>
            <person name="Bahkali A.H."/>
            <person name="Beenen H.G."/>
            <person name="Chettri P."/>
            <person name="Cox M.P."/>
            <person name="Datema E."/>
            <person name="de Vries R.P."/>
            <person name="Dhillon B."/>
            <person name="Ganley A.R."/>
            <person name="Griffiths S.A."/>
            <person name="Guo Y."/>
            <person name="Hamelin R.C."/>
            <person name="Henrissat B."/>
            <person name="Kabir M.S."/>
            <person name="Jashni M.K."/>
            <person name="Kema G."/>
            <person name="Klaubauf S."/>
            <person name="Lapidus A."/>
            <person name="Levasseur A."/>
            <person name="Lindquist E."/>
            <person name="Mehrabi R."/>
            <person name="Ohm R.A."/>
            <person name="Owen T.J."/>
            <person name="Salamov A."/>
            <person name="Schwelm A."/>
            <person name="Schijlen E."/>
            <person name="Sun H."/>
            <person name="van den Burg H.A."/>
            <person name="van Ham R.C.H.J."/>
            <person name="Zhang S."/>
            <person name="Goodwin S.B."/>
            <person name="Grigoriev I.V."/>
            <person name="Collemare J."/>
            <person name="Bradshaw R.E."/>
        </authorList>
    </citation>
    <scope>NUCLEOTIDE SEQUENCE [LARGE SCALE GENOMIC DNA]</scope>
    <source>
        <strain evidence="11">NZE10 / CBS 128990</strain>
    </source>
</reference>
<feature type="compositionally biased region" description="Polar residues" evidence="8">
    <location>
        <begin position="32"/>
        <end position="51"/>
    </location>
</feature>
<gene>
    <name evidence="10" type="ORF">DOTSEDRAFT_145719</name>
</gene>
<keyword evidence="11" id="KW-1185">Reference proteome</keyword>
<dbReference type="GO" id="GO:0015095">
    <property type="term" value="F:magnesium ion transmembrane transporter activity"/>
    <property type="evidence" value="ECO:0007669"/>
    <property type="project" value="TreeGrafter"/>
</dbReference>
<protein>
    <submittedName>
        <fullName evidence="10">Uncharacterized protein</fullName>
    </submittedName>
</protein>
<dbReference type="GO" id="GO:0000287">
    <property type="term" value="F:magnesium ion binding"/>
    <property type="evidence" value="ECO:0007669"/>
    <property type="project" value="TreeGrafter"/>
</dbReference>
<organism evidence="10 11">
    <name type="scientific">Dothistroma septosporum (strain NZE10 / CBS 128990)</name>
    <name type="common">Red band needle blight fungus</name>
    <name type="synonym">Mycosphaerella pini</name>
    <dbReference type="NCBI Taxonomy" id="675120"/>
    <lineage>
        <taxon>Eukaryota</taxon>
        <taxon>Fungi</taxon>
        <taxon>Dikarya</taxon>
        <taxon>Ascomycota</taxon>
        <taxon>Pezizomycotina</taxon>
        <taxon>Dothideomycetes</taxon>
        <taxon>Dothideomycetidae</taxon>
        <taxon>Mycosphaerellales</taxon>
        <taxon>Mycosphaerellaceae</taxon>
        <taxon>Dothistroma</taxon>
    </lineage>
</organism>
<evidence type="ECO:0000256" key="3">
    <source>
        <dbReference type="ARBA" id="ARBA00022448"/>
    </source>
</evidence>
<keyword evidence="3" id="KW-0813">Transport</keyword>
<proteinExistence type="inferred from homology"/>
<evidence type="ECO:0000256" key="6">
    <source>
        <dbReference type="ARBA" id="ARBA00022989"/>
    </source>
</evidence>
<dbReference type="STRING" id="675120.N1PUS4"/>
<dbReference type="SUPFAM" id="SSF143865">
    <property type="entry name" value="CorA soluble domain-like"/>
    <property type="match status" value="1"/>
</dbReference>
<dbReference type="AlphaFoldDB" id="N1PUS4"/>
<dbReference type="PANTHER" id="PTHR46494">
    <property type="entry name" value="CORA FAMILY METAL ION TRANSPORTER (EUROFUNG)"/>
    <property type="match status" value="1"/>
</dbReference>
<evidence type="ECO:0000256" key="7">
    <source>
        <dbReference type="ARBA" id="ARBA00023136"/>
    </source>
</evidence>
<feature type="transmembrane region" description="Helical" evidence="9">
    <location>
        <begin position="529"/>
        <end position="551"/>
    </location>
</feature>
<feature type="non-terminal residue" evidence="10">
    <location>
        <position position="552"/>
    </location>
</feature>
<keyword evidence="5 9" id="KW-0812">Transmembrane</keyword>
<dbReference type="OMA" id="LHIMSGD"/>
<keyword evidence="7 9" id="KW-0472">Membrane</keyword>
<dbReference type="GO" id="GO:0015087">
    <property type="term" value="F:cobalt ion transmembrane transporter activity"/>
    <property type="evidence" value="ECO:0007669"/>
    <property type="project" value="TreeGrafter"/>
</dbReference>
<dbReference type="HOGENOM" id="CLU_015119_2_0_1"/>
<evidence type="ECO:0000256" key="2">
    <source>
        <dbReference type="ARBA" id="ARBA00009765"/>
    </source>
</evidence>
<feature type="region of interest" description="Disordered" evidence="8">
    <location>
        <begin position="1"/>
        <end position="81"/>
    </location>
</feature>
<dbReference type="OrthoDB" id="165352at2759"/>
<evidence type="ECO:0000256" key="4">
    <source>
        <dbReference type="ARBA" id="ARBA00022475"/>
    </source>
</evidence>
<dbReference type="GO" id="GO:0005886">
    <property type="term" value="C:plasma membrane"/>
    <property type="evidence" value="ECO:0007669"/>
    <property type="project" value="UniProtKB-SubCell"/>
</dbReference>
<dbReference type="GO" id="GO:0050897">
    <property type="term" value="F:cobalt ion binding"/>
    <property type="evidence" value="ECO:0007669"/>
    <property type="project" value="TreeGrafter"/>
</dbReference>
<evidence type="ECO:0000256" key="1">
    <source>
        <dbReference type="ARBA" id="ARBA00004651"/>
    </source>
</evidence>
<dbReference type="Gene3D" id="3.30.460.20">
    <property type="entry name" value="CorA soluble domain-like"/>
    <property type="match status" value="1"/>
</dbReference>
<dbReference type="eggNOG" id="ENOG502QVFZ">
    <property type="taxonomic scope" value="Eukaryota"/>
</dbReference>
<dbReference type="PANTHER" id="PTHR46494:SF1">
    <property type="entry name" value="CORA FAMILY METAL ION TRANSPORTER (EUROFUNG)"/>
    <property type="match status" value="1"/>
</dbReference>
<dbReference type="EMBL" id="KB446536">
    <property type="protein sequence ID" value="EME47241.1"/>
    <property type="molecule type" value="Genomic_DNA"/>
</dbReference>
<keyword evidence="6 9" id="KW-1133">Transmembrane helix</keyword>
<dbReference type="SUPFAM" id="SSF144083">
    <property type="entry name" value="Magnesium transport protein CorA, transmembrane region"/>
    <property type="match status" value="1"/>
</dbReference>
<dbReference type="InterPro" id="IPR045863">
    <property type="entry name" value="CorA_TM1_TM2"/>
</dbReference>
<sequence length="552" mass="61993">MTSSHDVAARDFVSRHRSGTGPRSPIIAPESPQLQRVGSANSRLSVETTGTLRHRKPSRSNTVTTYHEAPVGESYEPGAEPGVDTNAEDDPEHLTRLKANCEINIIDFSDAAVKHVRADNENLEEALRKPRVEELPCRWISVNGLSWDVIKQLGRKYHLHRLSVEDLIHTKTRTKVDWYANHACIILTLQKLVRLHQHNGRNDKECHCNNDSDSDQIDEKLDLKSHRKPKSKLSYFTGRKQPDVLPRYLDSDGDGKIDQYVNAHSGTSEETPIKPIRTLHRYESAMIPEHTAFMEKHSALSQENFAVSVEQVTIFLLADNCVISFFEHSAEDVERPILKRLNSQETVLRRSNDASLLTQAIIDAIVDLALPVKDAYNKARKELQIDAMTKPDIQTSRSLHIFGEEIDMLQNLFKPIVQLVNSLRDHHMETQPRIAMKRTGPTSNVVITPLAHTYFGDVLDHCITMIAALEQMDASANNISTLIFNTVGAKTNNFMMILAVVTVFFAPLTFTSGYFGMNFAGGSGLKHPFGFFWVVALPALVAFMLIVFAAML</sequence>
<feature type="transmembrane region" description="Helical" evidence="9">
    <location>
        <begin position="494"/>
        <end position="517"/>
    </location>
</feature>
<evidence type="ECO:0000313" key="11">
    <source>
        <dbReference type="Proteomes" id="UP000016933"/>
    </source>
</evidence>
<dbReference type="Gene3D" id="1.20.58.340">
    <property type="entry name" value="Magnesium transport protein CorA, transmembrane region"/>
    <property type="match status" value="2"/>
</dbReference>
<evidence type="ECO:0000256" key="5">
    <source>
        <dbReference type="ARBA" id="ARBA00022692"/>
    </source>
</evidence>
<reference evidence="10 11" key="2">
    <citation type="journal article" date="2012" name="PLoS Pathog.">
        <title>Diverse lifestyles and strategies of plant pathogenesis encoded in the genomes of eighteen Dothideomycetes fungi.</title>
        <authorList>
            <person name="Ohm R.A."/>
            <person name="Feau N."/>
            <person name="Henrissat B."/>
            <person name="Schoch C.L."/>
            <person name="Horwitz B.A."/>
            <person name="Barry K.W."/>
            <person name="Condon B.J."/>
            <person name="Copeland A.C."/>
            <person name="Dhillon B."/>
            <person name="Glaser F."/>
            <person name="Hesse C.N."/>
            <person name="Kosti I."/>
            <person name="LaButti K."/>
            <person name="Lindquist E.A."/>
            <person name="Lucas S."/>
            <person name="Salamov A.A."/>
            <person name="Bradshaw R.E."/>
            <person name="Ciuffetti L."/>
            <person name="Hamelin R.C."/>
            <person name="Kema G.H.J."/>
            <person name="Lawrence C."/>
            <person name="Scott J.A."/>
            <person name="Spatafora J.W."/>
            <person name="Turgeon B.G."/>
            <person name="de Wit P.J.G.M."/>
            <person name="Zhong S."/>
            <person name="Goodwin S.B."/>
            <person name="Grigoriev I.V."/>
        </authorList>
    </citation>
    <scope>NUCLEOTIDE SEQUENCE [LARGE SCALE GENOMIC DNA]</scope>
    <source>
        <strain evidence="11">NZE10 / CBS 128990</strain>
    </source>
</reference>